<dbReference type="EMBL" id="NCVQ01000010">
    <property type="protein sequence ID" value="PWZ06428.1"/>
    <property type="molecule type" value="Genomic_DNA"/>
</dbReference>
<evidence type="ECO:0000313" key="1">
    <source>
        <dbReference type="EMBL" id="PWZ06428.1"/>
    </source>
</evidence>
<proteinExistence type="predicted"/>
<dbReference type="Proteomes" id="UP000251960">
    <property type="component" value="Chromosome 9"/>
</dbReference>
<organism evidence="1">
    <name type="scientific">Zea mays</name>
    <name type="common">Maize</name>
    <dbReference type="NCBI Taxonomy" id="4577"/>
    <lineage>
        <taxon>Eukaryota</taxon>
        <taxon>Viridiplantae</taxon>
        <taxon>Streptophyta</taxon>
        <taxon>Embryophyta</taxon>
        <taxon>Tracheophyta</taxon>
        <taxon>Spermatophyta</taxon>
        <taxon>Magnoliopsida</taxon>
        <taxon>Liliopsida</taxon>
        <taxon>Poales</taxon>
        <taxon>Poaceae</taxon>
        <taxon>PACMAD clade</taxon>
        <taxon>Panicoideae</taxon>
        <taxon>Andropogonodae</taxon>
        <taxon>Andropogoneae</taxon>
        <taxon>Tripsacinae</taxon>
        <taxon>Zea</taxon>
    </lineage>
</organism>
<accession>A0A3L6DDK7</accession>
<comment type="caution">
    <text evidence="1">The sequence shown here is derived from an EMBL/GenBank/DDBJ whole genome shotgun (WGS) entry which is preliminary data.</text>
</comment>
<sequence>MKSDEDKVYMKIVELEEIYNFVIHQFLFKHIFRPKSLKSCPNLYQINRLYHFYVGA</sequence>
<gene>
    <name evidence="1" type="ORF">Zm00014a_019055</name>
</gene>
<name>A0A3L6DDK7_MAIZE</name>
<protein>
    <submittedName>
        <fullName evidence="1">Uncharacterized protein</fullName>
    </submittedName>
</protein>
<dbReference type="AlphaFoldDB" id="A0A3L6DDK7"/>
<reference evidence="1" key="1">
    <citation type="journal article" date="2018" name="Nat. Genet.">
        <title>Extensive intraspecific gene order and gene structural variations between Mo17 and other maize genomes.</title>
        <authorList>
            <person name="Sun S."/>
            <person name="Zhou Y."/>
            <person name="Chen J."/>
            <person name="Shi J."/>
            <person name="Zhao H."/>
            <person name="Zhao H."/>
            <person name="Song W."/>
            <person name="Zhang M."/>
            <person name="Cui Y."/>
            <person name="Dong X."/>
            <person name="Liu H."/>
            <person name="Ma X."/>
            <person name="Jiao Y."/>
            <person name="Wang B."/>
            <person name="Wei X."/>
            <person name="Stein J.C."/>
            <person name="Glaubitz J.C."/>
            <person name="Lu F."/>
            <person name="Yu G."/>
            <person name="Liang C."/>
            <person name="Fengler K."/>
            <person name="Li B."/>
            <person name="Rafalski A."/>
            <person name="Schnable P.S."/>
            <person name="Ware D.H."/>
            <person name="Buckler E.S."/>
            <person name="Lai J."/>
        </authorList>
    </citation>
    <scope>NUCLEOTIDE SEQUENCE [LARGE SCALE GENOMIC DNA]</scope>
    <source>
        <tissue evidence="1">Seedling</tissue>
    </source>
</reference>